<dbReference type="Proteomes" id="UP000315751">
    <property type="component" value="Unassembled WGS sequence"/>
</dbReference>
<proteinExistence type="predicted"/>
<comment type="caution">
    <text evidence="1">The sequence shown here is derived from an EMBL/GenBank/DDBJ whole genome shotgun (WGS) entry which is preliminary data.</text>
</comment>
<dbReference type="OrthoDB" id="9800876at2"/>
<dbReference type="AlphaFoldDB" id="A0A560GWY4"/>
<sequence length="124" mass="13694">MSTTLLTLESVSARYPDVAVQEIHWWVTQGWVRPDGDRAPEHAGDWRFHPVDVARVGLIRDLRHDMGVAEDTLPLVLSLIDQVYSLRAALRGVAGVLDRLPPEVRQVVLSATEGPEAGGNRPQP</sequence>
<dbReference type="EMBL" id="VITR01000012">
    <property type="protein sequence ID" value="TWB38537.1"/>
    <property type="molecule type" value="Genomic_DNA"/>
</dbReference>
<dbReference type="Gene3D" id="1.10.1660.10">
    <property type="match status" value="1"/>
</dbReference>
<evidence type="ECO:0000313" key="1">
    <source>
        <dbReference type="EMBL" id="TWB38537.1"/>
    </source>
</evidence>
<evidence type="ECO:0000313" key="2">
    <source>
        <dbReference type="Proteomes" id="UP000315751"/>
    </source>
</evidence>
<keyword evidence="2" id="KW-1185">Reference proteome</keyword>
<protein>
    <submittedName>
        <fullName evidence="1">Chaperone modulatory protein CbpM</fullName>
    </submittedName>
</protein>
<organism evidence="1 2">
    <name type="scientific">Nitrospirillum amazonense</name>
    <dbReference type="NCBI Taxonomy" id="28077"/>
    <lineage>
        <taxon>Bacteria</taxon>
        <taxon>Pseudomonadati</taxon>
        <taxon>Pseudomonadota</taxon>
        <taxon>Alphaproteobacteria</taxon>
        <taxon>Rhodospirillales</taxon>
        <taxon>Azospirillaceae</taxon>
        <taxon>Nitrospirillum</taxon>
    </lineage>
</organism>
<dbReference type="RefSeq" id="WP_145734635.1">
    <property type="nucleotide sequence ID" value="NZ_VITR01000012.1"/>
</dbReference>
<reference evidence="1 2" key="1">
    <citation type="submission" date="2019-06" db="EMBL/GenBank/DDBJ databases">
        <title>Genomic Encyclopedia of Type Strains, Phase IV (KMG-V): Genome sequencing to study the core and pangenomes of soil and plant-associated prokaryotes.</title>
        <authorList>
            <person name="Whitman W."/>
        </authorList>
    </citation>
    <scope>NUCLEOTIDE SEQUENCE [LARGE SCALE GENOMIC DNA]</scope>
    <source>
        <strain evidence="1 2">BR 11622</strain>
    </source>
</reference>
<accession>A0A560GWY4</accession>
<name>A0A560GWY4_9PROT</name>
<gene>
    <name evidence="1" type="ORF">FBZ90_11225</name>
</gene>